<dbReference type="EMBL" id="JAIZAY010000004">
    <property type="protein sequence ID" value="KAJ8043060.1"/>
    <property type="molecule type" value="Genomic_DNA"/>
</dbReference>
<dbReference type="AlphaFoldDB" id="A0A9Q1CDQ5"/>
<reference evidence="1" key="1">
    <citation type="submission" date="2021-10" db="EMBL/GenBank/DDBJ databases">
        <title>Tropical sea cucumber genome reveals ecological adaptation and Cuvierian tubules defense mechanism.</title>
        <authorList>
            <person name="Chen T."/>
        </authorList>
    </citation>
    <scope>NUCLEOTIDE SEQUENCE</scope>
    <source>
        <strain evidence="1">Nanhai2018</strain>
        <tissue evidence="1">Muscle</tissue>
    </source>
</reference>
<accession>A0A9Q1CDQ5</accession>
<evidence type="ECO:0000313" key="1">
    <source>
        <dbReference type="EMBL" id="KAJ8043060.1"/>
    </source>
</evidence>
<evidence type="ECO:0000313" key="2">
    <source>
        <dbReference type="Proteomes" id="UP001152320"/>
    </source>
</evidence>
<gene>
    <name evidence="1" type="ORF">HOLleu_09990</name>
</gene>
<keyword evidence="2" id="KW-1185">Reference proteome</keyword>
<comment type="caution">
    <text evidence="1">The sequence shown here is derived from an EMBL/GenBank/DDBJ whole genome shotgun (WGS) entry which is preliminary data.</text>
</comment>
<dbReference type="Proteomes" id="UP001152320">
    <property type="component" value="Chromosome 4"/>
</dbReference>
<proteinExistence type="predicted"/>
<name>A0A9Q1CDQ5_HOLLE</name>
<sequence length="67" mass="7759">MYPSPQHPPLGWHPGIHRGKETIRSGVHCLQARHLMFRSQRVSQTAPTLEISPRLRPWNRIQVNQDG</sequence>
<protein>
    <submittedName>
        <fullName evidence="1">Uncharacterized protein</fullName>
    </submittedName>
</protein>
<organism evidence="1 2">
    <name type="scientific">Holothuria leucospilota</name>
    <name type="common">Black long sea cucumber</name>
    <name type="synonym">Mertensiothuria leucospilota</name>
    <dbReference type="NCBI Taxonomy" id="206669"/>
    <lineage>
        <taxon>Eukaryota</taxon>
        <taxon>Metazoa</taxon>
        <taxon>Echinodermata</taxon>
        <taxon>Eleutherozoa</taxon>
        <taxon>Echinozoa</taxon>
        <taxon>Holothuroidea</taxon>
        <taxon>Aspidochirotacea</taxon>
        <taxon>Aspidochirotida</taxon>
        <taxon>Holothuriidae</taxon>
        <taxon>Holothuria</taxon>
    </lineage>
</organism>